<feature type="transmembrane region" description="Helical" evidence="1">
    <location>
        <begin position="237"/>
        <end position="259"/>
    </location>
</feature>
<keyword evidence="3" id="KW-1185">Reference proteome</keyword>
<dbReference type="Proteomes" id="UP000467700">
    <property type="component" value="Unassembled WGS sequence"/>
</dbReference>
<dbReference type="OrthoDB" id="3267806at2759"/>
<accession>A0A8S0W4S3</accession>
<evidence type="ECO:0000313" key="3">
    <source>
        <dbReference type="Proteomes" id="UP000467700"/>
    </source>
</evidence>
<reference evidence="2 3" key="1">
    <citation type="submission" date="2020-01" db="EMBL/GenBank/DDBJ databases">
        <authorList>
            <person name="Gupta K D."/>
        </authorList>
    </citation>
    <scope>NUCLEOTIDE SEQUENCE [LARGE SCALE GENOMIC DNA]</scope>
</reference>
<evidence type="ECO:0000256" key="1">
    <source>
        <dbReference type="SAM" id="Phobius"/>
    </source>
</evidence>
<keyword evidence="1" id="KW-0472">Membrane</keyword>
<dbReference type="EMBL" id="CACVBS010000090">
    <property type="protein sequence ID" value="CAA7270525.1"/>
    <property type="molecule type" value="Genomic_DNA"/>
</dbReference>
<keyword evidence="1" id="KW-1133">Transmembrane helix</keyword>
<proteinExistence type="predicted"/>
<feature type="transmembrane region" description="Helical" evidence="1">
    <location>
        <begin position="161"/>
        <end position="187"/>
    </location>
</feature>
<feature type="transmembrane region" description="Helical" evidence="1">
    <location>
        <begin position="121"/>
        <end position="141"/>
    </location>
</feature>
<name>A0A8S0W4S3_CYCAE</name>
<feature type="transmembrane region" description="Helical" evidence="1">
    <location>
        <begin position="91"/>
        <end position="114"/>
    </location>
</feature>
<protein>
    <submittedName>
        <fullName evidence="2">Uncharacterized protein</fullName>
    </submittedName>
</protein>
<comment type="caution">
    <text evidence="2">The sequence shown here is derived from an EMBL/GenBank/DDBJ whole genome shotgun (WGS) entry which is preliminary data.</text>
</comment>
<evidence type="ECO:0000313" key="2">
    <source>
        <dbReference type="EMBL" id="CAA7270525.1"/>
    </source>
</evidence>
<gene>
    <name evidence="2" type="ORF">AAE3_LOCUS12690</name>
</gene>
<organism evidence="2 3">
    <name type="scientific">Cyclocybe aegerita</name>
    <name type="common">Black poplar mushroom</name>
    <name type="synonym">Agrocybe aegerita</name>
    <dbReference type="NCBI Taxonomy" id="1973307"/>
    <lineage>
        <taxon>Eukaryota</taxon>
        <taxon>Fungi</taxon>
        <taxon>Dikarya</taxon>
        <taxon>Basidiomycota</taxon>
        <taxon>Agaricomycotina</taxon>
        <taxon>Agaricomycetes</taxon>
        <taxon>Agaricomycetidae</taxon>
        <taxon>Agaricales</taxon>
        <taxon>Agaricineae</taxon>
        <taxon>Bolbitiaceae</taxon>
        <taxon>Cyclocybe</taxon>
    </lineage>
</organism>
<sequence>MSTSDDSPGDLGFGEKALLELHMLGTIIAGVAYGIVIVTSLDCFRVVWKNKTRVRNFTLIYIVAMTAVSTVSFILGVVVTMKSTFQVNGLFYQFGAFGPFNGLEVLLFPLALWGADGFMRIALYISFGFLSCLLLFAGVMLPATYFGTLFLLFDIPTNPFFITLLLVSLTSFVNLALAALVTVRLYYHQRNTRKILGTEYGSPYSRTIAICVESCALIFVVDVAFIVLFLLDTDTSAIPIQLLAHASVLSPFLIISRVARKKDALSTMKTQPNIHQRRPQLEEGGGLDTLRFNCASEGQLHSTEYSPPNGTQLSD</sequence>
<feature type="transmembrane region" description="Helical" evidence="1">
    <location>
        <begin position="208"/>
        <end position="231"/>
    </location>
</feature>
<feature type="transmembrane region" description="Helical" evidence="1">
    <location>
        <begin position="23"/>
        <end position="47"/>
    </location>
</feature>
<feature type="transmembrane region" description="Helical" evidence="1">
    <location>
        <begin position="59"/>
        <end position="79"/>
    </location>
</feature>
<keyword evidence="1" id="KW-0812">Transmembrane</keyword>
<dbReference type="AlphaFoldDB" id="A0A8S0W4S3"/>